<dbReference type="Proteomes" id="UP000249913">
    <property type="component" value="Unassembled WGS sequence"/>
</dbReference>
<keyword evidence="1" id="KW-1133">Transmembrane helix</keyword>
<evidence type="ECO:0000313" key="2">
    <source>
        <dbReference type="EMBL" id="SPZ98792.1"/>
    </source>
</evidence>
<reference evidence="2 3" key="1">
    <citation type="submission" date="2018-06" db="EMBL/GenBank/DDBJ databases">
        <authorList>
            <consortium name="Pathogen Informatics"/>
            <person name="Doyle S."/>
        </authorList>
    </citation>
    <scope>NUCLEOTIDE SEQUENCE [LARGE SCALE GENOMIC DNA]</scope>
    <source>
        <strain evidence="2 3">NCTC7878</strain>
    </source>
</reference>
<feature type="transmembrane region" description="Helical" evidence="1">
    <location>
        <begin position="12"/>
        <end position="31"/>
    </location>
</feature>
<proteinExistence type="predicted"/>
<protein>
    <submittedName>
        <fullName evidence="2">Capsular polysaccharide synthesis enzyme</fullName>
    </submittedName>
</protein>
<gene>
    <name evidence="2" type="ORF">NCTC7878_02195</name>
</gene>
<evidence type="ECO:0000256" key="1">
    <source>
        <dbReference type="SAM" id="Phobius"/>
    </source>
</evidence>
<name>A0A2X2JY65_STAAU</name>
<organism evidence="2 3">
    <name type="scientific">Staphylococcus aureus</name>
    <dbReference type="NCBI Taxonomy" id="1280"/>
    <lineage>
        <taxon>Bacteria</taxon>
        <taxon>Bacillati</taxon>
        <taxon>Bacillota</taxon>
        <taxon>Bacilli</taxon>
        <taxon>Bacillales</taxon>
        <taxon>Staphylococcaceae</taxon>
        <taxon>Staphylococcus</taxon>
    </lineage>
</organism>
<dbReference type="AlphaFoldDB" id="A0A2X2JY65"/>
<keyword evidence="1" id="KW-0472">Membrane</keyword>
<dbReference type="EMBL" id="UAUX01000009">
    <property type="protein sequence ID" value="SPZ98792.1"/>
    <property type="molecule type" value="Genomic_DNA"/>
</dbReference>
<keyword evidence="1" id="KW-0812">Transmembrane</keyword>
<evidence type="ECO:0000313" key="3">
    <source>
        <dbReference type="Proteomes" id="UP000249913"/>
    </source>
</evidence>
<accession>A0A2X2JY65</accession>
<sequence length="50" mass="5666">MRLNKFIGDSFLMILSSGIAQVILIITTPIITRLYSPTEFGEFTIFQISQ</sequence>